<dbReference type="Pfam" id="PF00005">
    <property type="entry name" value="ABC_tran"/>
    <property type="match status" value="1"/>
</dbReference>
<dbReference type="Gene3D" id="3.40.50.300">
    <property type="entry name" value="P-loop containing nucleotide triphosphate hydrolases"/>
    <property type="match status" value="1"/>
</dbReference>
<dbReference type="PANTHER" id="PTHR24221:SF620">
    <property type="entry name" value="ABC TRANSMEMBRANE TYPE-1 DOMAIN-CONTAINING PROTEIN"/>
    <property type="match status" value="1"/>
</dbReference>
<dbReference type="SUPFAM" id="SSF90123">
    <property type="entry name" value="ABC transporter transmembrane region"/>
    <property type="match status" value="1"/>
</dbReference>
<feature type="transmembrane region" description="Helical" evidence="6">
    <location>
        <begin position="389"/>
        <end position="410"/>
    </location>
</feature>
<evidence type="ECO:0008006" key="10">
    <source>
        <dbReference type="Google" id="ProtNLM"/>
    </source>
</evidence>
<evidence type="ECO:0000256" key="1">
    <source>
        <dbReference type="ARBA" id="ARBA00004141"/>
    </source>
</evidence>
<reference evidence="9" key="1">
    <citation type="submission" date="2013-12" db="EMBL/GenBank/DDBJ databases">
        <title>The Genome Sequence of Aphanomyces astaci APO3.</title>
        <authorList>
            <consortium name="The Broad Institute Genomics Platform"/>
            <person name="Russ C."/>
            <person name="Tyler B."/>
            <person name="van West P."/>
            <person name="Dieguez-Uribeondo J."/>
            <person name="Young S.K."/>
            <person name="Zeng Q."/>
            <person name="Gargeya S."/>
            <person name="Fitzgerald M."/>
            <person name="Abouelleil A."/>
            <person name="Alvarado L."/>
            <person name="Chapman S.B."/>
            <person name="Gainer-Dewar J."/>
            <person name="Goldberg J."/>
            <person name="Griggs A."/>
            <person name="Gujja S."/>
            <person name="Hansen M."/>
            <person name="Howarth C."/>
            <person name="Imamovic A."/>
            <person name="Ireland A."/>
            <person name="Larimer J."/>
            <person name="McCowan C."/>
            <person name="Murphy C."/>
            <person name="Pearson M."/>
            <person name="Poon T.W."/>
            <person name="Priest M."/>
            <person name="Roberts A."/>
            <person name="Saif S."/>
            <person name="Shea T."/>
            <person name="Sykes S."/>
            <person name="Wortman J."/>
            <person name="Nusbaum C."/>
            <person name="Birren B."/>
        </authorList>
    </citation>
    <scope>NUCLEOTIDE SEQUENCE [LARGE SCALE GENOMIC DNA]</scope>
    <source>
        <strain evidence="9">APO3</strain>
    </source>
</reference>
<feature type="compositionally biased region" description="Polar residues" evidence="5">
    <location>
        <begin position="964"/>
        <end position="984"/>
    </location>
</feature>
<sequence>MAREKESHAATSSAATEPQEKSIRLRFLQFLDSRPWHYFLTTLLLLDFLGNCIVTSVTSTETFYKAAPTTRFMSSACAAMYLTDALGRLMSLRRSYFRNTATIFDGLAVVLLFLALAGRFVWADDVTEVVLTQGAWTNKYELFHEVNTNQKEQYIAATYCLFVAARICLKPRARTFSKKLHKYANHDQLQINLLSLRAAIHRIPGISAASVDMMETDLALICGRQDGCMVREELMQFLQKAMQYRPKELSVDAFLTHLRHVDATCTMQSTYGAFEVIKSTFRHWYLNLNTYKSLSRVRTTQQVDLWLTVLVVVLYACIVPAMAYCLQILTDQAFPWYMTLSPDFPYWDYSGQNIINVTKTITYKDEMANEDGKNPKENNLNIFKPLQSLQFGIMGILALAVPFVVCDYAMGYFQAKMIAKATQRMQDKLLSVILNQPIQFFNQRTDGDLNNLFQSDIARVNAMWQAVFWNLMQPIVTIAIGFGFLVYIQPVLGIMAFSFAAIVVSSGPQGLAASKSEEFGKKNAFVSAEYQNAIACQKVVRAYAIQSPLLAKFGASIQSLGVAQFGKDFWSGIVQIYIESAMFIFVAVMTACLSIKVYNGDITPGEFFASVTLISRVSTPVSVLGGFMRVAIGNASSLQRLDEVLLMDEIPKGSDHTAHPSPKLPPMQKNIALHHVHFHYSADRPPILHDVDVVFKKGEYSCIVGPSGVSVDGADVKQFSKRSVRDQLAVVFQQGGILNGSILDNIRYGQPTASDDDCKRAAESAECHDFIQQLKDGYDTVVGQHALVNLSGGQLQRICLARALVRKPSVLLLDEATSALDSNTEANIVATLERLTRTLDMAVISVTHRLDTTRNADLIVVMDAGSIVEYGKFQELVAKPNSIFGNLMQKVDDTNDVADSRRPATLSFNTYTRNEDMGNMMETHQALMEYQRALSIRSDDDELSAWQVRKNTSSKRQLSRISHRSNQSTDDIANGTNRDSYIVI</sequence>
<keyword evidence="4 6" id="KW-0472">Membrane</keyword>
<evidence type="ECO:0000259" key="8">
    <source>
        <dbReference type="PROSITE" id="PS50929"/>
    </source>
</evidence>
<dbReference type="InterPro" id="IPR011527">
    <property type="entry name" value="ABC1_TM_dom"/>
</dbReference>
<dbReference type="Gene3D" id="1.20.120.350">
    <property type="entry name" value="Voltage-gated potassium channels. Chain C"/>
    <property type="match status" value="1"/>
</dbReference>
<dbReference type="OrthoDB" id="6500128at2759"/>
<dbReference type="CDD" id="cd07346">
    <property type="entry name" value="ABC_6TM_exporters"/>
    <property type="match status" value="1"/>
</dbReference>
<dbReference type="GO" id="GO:0016887">
    <property type="term" value="F:ATP hydrolysis activity"/>
    <property type="evidence" value="ECO:0007669"/>
    <property type="project" value="InterPro"/>
</dbReference>
<dbReference type="InterPro" id="IPR027417">
    <property type="entry name" value="P-loop_NTPase"/>
</dbReference>
<gene>
    <name evidence="9" type="ORF">H257_00189</name>
</gene>
<dbReference type="VEuPathDB" id="FungiDB:H257_00189"/>
<dbReference type="PROSITE" id="PS50893">
    <property type="entry name" value="ABC_TRANSPORTER_2"/>
    <property type="match status" value="1"/>
</dbReference>
<dbReference type="PANTHER" id="PTHR24221">
    <property type="entry name" value="ATP-BINDING CASSETTE SUB-FAMILY B"/>
    <property type="match status" value="1"/>
</dbReference>
<dbReference type="STRING" id="112090.W4H9Q7"/>
<evidence type="ECO:0000256" key="4">
    <source>
        <dbReference type="ARBA" id="ARBA00023136"/>
    </source>
</evidence>
<dbReference type="InterPro" id="IPR003439">
    <property type="entry name" value="ABC_transporter-like_ATP-bd"/>
</dbReference>
<keyword evidence="2 6" id="KW-0812">Transmembrane</keyword>
<feature type="region of interest" description="Disordered" evidence="5">
    <location>
        <begin position="957"/>
        <end position="984"/>
    </location>
</feature>
<name>W4H9Q7_APHAT</name>
<feature type="transmembrane region" description="Helical" evidence="6">
    <location>
        <begin position="103"/>
        <end position="122"/>
    </location>
</feature>
<feature type="transmembrane region" description="Helical" evidence="6">
    <location>
        <begin position="305"/>
        <end position="329"/>
    </location>
</feature>
<dbReference type="InterPro" id="IPR036640">
    <property type="entry name" value="ABC1_TM_sf"/>
</dbReference>
<dbReference type="Gene3D" id="1.20.1560.10">
    <property type="entry name" value="ABC transporter type 1, transmembrane domain"/>
    <property type="match status" value="1"/>
</dbReference>
<dbReference type="GO" id="GO:0016020">
    <property type="term" value="C:membrane"/>
    <property type="evidence" value="ECO:0007669"/>
    <property type="project" value="UniProtKB-SubCell"/>
</dbReference>
<dbReference type="EMBL" id="KI913114">
    <property type="protein sequence ID" value="ETV88652.1"/>
    <property type="molecule type" value="Genomic_DNA"/>
</dbReference>
<dbReference type="PROSITE" id="PS50929">
    <property type="entry name" value="ABC_TM1F"/>
    <property type="match status" value="1"/>
</dbReference>
<proteinExistence type="predicted"/>
<dbReference type="GO" id="GO:0005524">
    <property type="term" value="F:ATP binding"/>
    <property type="evidence" value="ECO:0007669"/>
    <property type="project" value="InterPro"/>
</dbReference>
<evidence type="ECO:0000256" key="2">
    <source>
        <dbReference type="ARBA" id="ARBA00022692"/>
    </source>
</evidence>
<feature type="domain" description="ABC transmembrane type-1" evidence="8">
    <location>
        <begin position="306"/>
        <end position="633"/>
    </location>
</feature>
<dbReference type="GO" id="GO:0140359">
    <property type="term" value="F:ABC-type transporter activity"/>
    <property type="evidence" value="ECO:0007669"/>
    <property type="project" value="InterPro"/>
</dbReference>
<evidence type="ECO:0000256" key="6">
    <source>
        <dbReference type="SAM" id="Phobius"/>
    </source>
</evidence>
<dbReference type="Pfam" id="PF00664">
    <property type="entry name" value="ABC_membrane"/>
    <property type="match status" value="1"/>
</dbReference>
<evidence type="ECO:0000256" key="5">
    <source>
        <dbReference type="SAM" id="MobiDB-lite"/>
    </source>
</evidence>
<feature type="transmembrane region" description="Helical" evidence="6">
    <location>
        <begin position="36"/>
        <end position="57"/>
    </location>
</feature>
<evidence type="ECO:0000313" key="9">
    <source>
        <dbReference type="EMBL" id="ETV88652.1"/>
    </source>
</evidence>
<protein>
    <recommendedName>
        <fullName evidence="10">ABC transmembrane type-1 domain-containing protein</fullName>
    </recommendedName>
</protein>
<dbReference type="InterPro" id="IPR039421">
    <property type="entry name" value="Type_1_exporter"/>
</dbReference>
<dbReference type="GeneID" id="20802185"/>
<dbReference type="AlphaFoldDB" id="W4H9Q7"/>
<dbReference type="InterPro" id="IPR027359">
    <property type="entry name" value="Volt_channel_dom_sf"/>
</dbReference>
<dbReference type="RefSeq" id="XP_009821052.1">
    <property type="nucleotide sequence ID" value="XM_009822750.1"/>
</dbReference>
<feature type="domain" description="ABC transporter" evidence="7">
    <location>
        <begin position="671"/>
        <end position="889"/>
    </location>
</feature>
<dbReference type="PROSITE" id="PS00211">
    <property type="entry name" value="ABC_TRANSPORTER_1"/>
    <property type="match status" value="1"/>
</dbReference>
<feature type="transmembrane region" description="Helical" evidence="6">
    <location>
        <begin position="467"/>
        <end position="488"/>
    </location>
</feature>
<dbReference type="SUPFAM" id="SSF52540">
    <property type="entry name" value="P-loop containing nucleoside triphosphate hydrolases"/>
    <property type="match status" value="1"/>
</dbReference>
<dbReference type="InterPro" id="IPR017871">
    <property type="entry name" value="ABC_transporter-like_CS"/>
</dbReference>
<comment type="subcellular location">
    <subcellularLocation>
        <location evidence="1">Membrane</location>
        <topology evidence="1">Multi-pass membrane protein</topology>
    </subcellularLocation>
</comment>
<accession>W4H9Q7</accession>
<evidence type="ECO:0000259" key="7">
    <source>
        <dbReference type="PROSITE" id="PS50893"/>
    </source>
</evidence>
<keyword evidence="3 6" id="KW-1133">Transmembrane helix</keyword>
<evidence type="ECO:0000256" key="3">
    <source>
        <dbReference type="ARBA" id="ARBA00022989"/>
    </source>
</evidence>
<organism evidence="9">
    <name type="scientific">Aphanomyces astaci</name>
    <name type="common">Crayfish plague agent</name>
    <dbReference type="NCBI Taxonomy" id="112090"/>
    <lineage>
        <taxon>Eukaryota</taxon>
        <taxon>Sar</taxon>
        <taxon>Stramenopiles</taxon>
        <taxon>Oomycota</taxon>
        <taxon>Saprolegniomycetes</taxon>
        <taxon>Saprolegniales</taxon>
        <taxon>Verrucalvaceae</taxon>
        <taxon>Aphanomyces</taxon>
    </lineage>
</organism>